<evidence type="ECO:0000256" key="5">
    <source>
        <dbReference type="SAM" id="Phobius"/>
    </source>
</evidence>
<dbReference type="PANTHER" id="PTHR28008">
    <property type="entry name" value="DOMAIN PROTEIN, PUTATIVE (AFU_ORTHOLOGUE AFUA_3G10980)-RELATED"/>
    <property type="match status" value="1"/>
</dbReference>
<keyword evidence="8" id="KW-1185">Reference proteome</keyword>
<evidence type="ECO:0000259" key="6">
    <source>
        <dbReference type="Pfam" id="PF04892"/>
    </source>
</evidence>
<sequence length="121" mass="13701">MMRVLQLIEKHWRIVTLCLLLTITALSLWPLDSLPSAPGSDKTHHLIVYAALVFPVALRKPNRWQWLAVFFIGYSGLIELIQPYVNRYGEWLDMLANTAGVLCGVALATGIRAVRKRRSTD</sequence>
<feature type="transmembrane region" description="Helical" evidence="5">
    <location>
        <begin position="91"/>
        <end position="114"/>
    </location>
</feature>
<evidence type="ECO:0000256" key="1">
    <source>
        <dbReference type="ARBA" id="ARBA00004141"/>
    </source>
</evidence>
<keyword evidence="3 5" id="KW-1133">Transmembrane helix</keyword>
<feature type="transmembrane region" description="Helical" evidence="5">
    <location>
        <begin position="43"/>
        <end position="59"/>
    </location>
</feature>
<evidence type="ECO:0000256" key="2">
    <source>
        <dbReference type="ARBA" id="ARBA00022692"/>
    </source>
</evidence>
<evidence type="ECO:0000256" key="4">
    <source>
        <dbReference type="ARBA" id="ARBA00023136"/>
    </source>
</evidence>
<feature type="domain" description="VanZ-like" evidence="6">
    <location>
        <begin position="43"/>
        <end position="109"/>
    </location>
</feature>
<proteinExistence type="predicted"/>
<reference evidence="7" key="1">
    <citation type="submission" date="2019-02" db="EMBL/GenBank/DDBJ databases">
        <authorList>
            <person name="Li S.-H."/>
        </authorList>
    </citation>
    <scope>NUCLEOTIDE SEQUENCE</scope>
    <source>
        <strain evidence="7">IMCC11814</strain>
    </source>
</reference>
<evidence type="ECO:0000313" key="7">
    <source>
        <dbReference type="EMBL" id="MCX2977390.1"/>
    </source>
</evidence>
<dbReference type="Proteomes" id="UP001143304">
    <property type="component" value="Unassembled WGS sequence"/>
</dbReference>
<protein>
    <submittedName>
        <fullName evidence="7">VanZ family protein</fullName>
    </submittedName>
</protein>
<comment type="subcellular location">
    <subcellularLocation>
        <location evidence="1">Membrane</location>
        <topology evidence="1">Multi-pass membrane protein</topology>
    </subcellularLocation>
</comment>
<dbReference type="InterPro" id="IPR035952">
    <property type="entry name" value="Rhomboid-like_sf"/>
</dbReference>
<feature type="transmembrane region" description="Helical" evidence="5">
    <location>
        <begin position="66"/>
        <end position="85"/>
    </location>
</feature>
<dbReference type="EMBL" id="SHNO01000001">
    <property type="protein sequence ID" value="MCX2977390.1"/>
    <property type="molecule type" value="Genomic_DNA"/>
</dbReference>
<dbReference type="SUPFAM" id="SSF144091">
    <property type="entry name" value="Rhomboid-like"/>
    <property type="match status" value="1"/>
</dbReference>
<accession>A0ABT3T6D1</accession>
<evidence type="ECO:0000313" key="8">
    <source>
        <dbReference type="Proteomes" id="UP001143304"/>
    </source>
</evidence>
<dbReference type="PANTHER" id="PTHR28008:SF1">
    <property type="entry name" value="DOMAIN PROTEIN, PUTATIVE (AFU_ORTHOLOGUE AFUA_3G10980)-RELATED"/>
    <property type="match status" value="1"/>
</dbReference>
<dbReference type="Pfam" id="PF04892">
    <property type="entry name" value="VanZ"/>
    <property type="match status" value="1"/>
</dbReference>
<dbReference type="InterPro" id="IPR006976">
    <property type="entry name" value="VanZ-like"/>
</dbReference>
<gene>
    <name evidence="7" type="ORF">EYC82_08490</name>
</gene>
<organism evidence="7 8">
    <name type="scientific">Candidatus Marimicrobium litorale</name>
    <dbReference type="NCBI Taxonomy" id="2518991"/>
    <lineage>
        <taxon>Bacteria</taxon>
        <taxon>Pseudomonadati</taxon>
        <taxon>Pseudomonadota</taxon>
        <taxon>Gammaproteobacteria</taxon>
        <taxon>Cellvibrionales</taxon>
        <taxon>Halieaceae</taxon>
        <taxon>Marimicrobium</taxon>
    </lineage>
</organism>
<keyword evidence="2 5" id="KW-0812">Transmembrane</keyword>
<comment type="caution">
    <text evidence="7">The sequence shown here is derived from an EMBL/GenBank/DDBJ whole genome shotgun (WGS) entry which is preliminary data.</text>
</comment>
<keyword evidence="4 5" id="KW-0472">Membrane</keyword>
<feature type="transmembrane region" description="Helical" evidence="5">
    <location>
        <begin position="12"/>
        <end position="31"/>
    </location>
</feature>
<evidence type="ECO:0000256" key="3">
    <source>
        <dbReference type="ARBA" id="ARBA00022989"/>
    </source>
</evidence>
<name>A0ABT3T6D1_9GAMM</name>